<keyword evidence="1" id="KW-0659">Purine metabolism</keyword>
<feature type="chain" id="PRO_5042156939" description="Oxo-4-hydroxy-4-carboxy-5-ureidoimidazoline decarboxylase domain-containing protein" evidence="2">
    <location>
        <begin position="21"/>
        <end position="201"/>
    </location>
</feature>
<dbReference type="InterPro" id="IPR036778">
    <property type="entry name" value="OHCU_decarboxylase_sf"/>
</dbReference>
<evidence type="ECO:0000256" key="1">
    <source>
        <dbReference type="ARBA" id="ARBA00022631"/>
    </source>
</evidence>
<dbReference type="SUPFAM" id="SSF158694">
    <property type="entry name" value="UraD-Like"/>
    <property type="match status" value="1"/>
</dbReference>
<comment type="caution">
    <text evidence="4">The sequence shown here is derived from an EMBL/GenBank/DDBJ whole genome shotgun (WGS) entry which is preliminary data.</text>
</comment>
<protein>
    <recommendedName>
        <fullName evidence="3">Oxo-4-hydroxy-4-carboxy-5-ureidoimidazoline decarboxylase domain-containing protein</fullName>
    </recommendedName>
</protein>
<feature type="domain" description="Oxo-4-hydroxy-4-carboxy-5-ureidoimidazoline decarboxylase" evidence="3">
    <location>
        <begin position="32"/>
        <end position="192"/>
    </location>
</feature>
<sequence length="201" mass="22637">MVRNGILLIWIPLFFLLTMSEVSTLPSIQQLNNESRDNFLAVVNTLFETAPPLADKLLAARPYSSYIQLIERGQDICLGNELSESEKLEVINAHPRIGESSGKLSAMSLKEQGYKTAQQAISPEDQAVNERLAVLNKKYEDQYGFKFVVFVAGRPRKDIIPVIEERIKSNDKDAELKTGIVDMMLIARDRLKKLEAVSPKM</sequence>
<name>A0AAD5EE85_UMBRA</name>
<dbReference type="GeneID" id="75913027"/>
<dbReference type="GO" id="GO:0006144">
    <property type="term" value="P:purine nucleobase metabolic process"/>
    <property type="evidence" value="ECO:0007669"/>
    <property type="project" value="UniProtKB-KW"/>
</dbReference>
<dbReference type="Proteomes" id="UP001206595">
    <property type="component" value="Unassembled WGS sequence"/>
</dbReference>
<dbReference type="PANTHER" id="PTHR37987:SF1">
    <property type="entry name" value="OXO-4-HYDROXY-4-CARBOXY-5-UREIDOIMIDAZOLINE DECARBOXYLASE DOMAIN-CONTAINING PROTEIN"/>
    <property type="match status" value="1"/>
</dbReference>
<keyword evidence="2" id="KW-0732">Signal</keyword>
<reference evidence="4" key="2">
    <citation type="journal article" date="2022" name="Proc. Natl. Acad. Sci. U.S.A.">
        <title>Diploid-dominant life cycles characterize the early evolution of Fungi.</title>
        <authorList>
            <person name="Amses K.R."/>
            <person name="Simmons D.R."/>
            <person name="Longcore J.E."/>
            <person name="Mondo S.J."/>
            <person name="Seto K."/>
            <person name="Jeronimo G.H."/>
            <person name="Bonds A.E."/>
            <person name="Quandt C.A."/>
            <person name="Davis W.J."/>
            <person name="Chang Y."/>
            <person name="Federici B.A."/>
            <person name="Kuo A."/>
            <person name="LaButti K."/>
            <person name="Pangilinan J."/>
            <person name="Andreopoulos W."/>
            <person name="Tritt A."/>
            <person name="Riley R."/>
            <person name="Hundley H."/>
            <person name="Johnson J."/>
            <person name="Lipzen A."/>
            <person name="Barry K."/>
            <person name="Lang B.F."/>
            <person name="Cuomo C.A."/>
            <person name="Buchler N.E."/>
            <person name="Grigoriev I.V."/>
            <person name="Spatafora J.W."/>
            <person name="Stajich J.E."/>
            <person name="James T.Y."/>
        </authorList>
    </citation>
    <scope>NUCLEOTIDE SEQUENCE</scope>
    <source>
        <strain evidence="4">AG</strain>
    </source>
</reference>
<dbReference type="Gene3D" id="1.10.3330.10">
    <property type="entry name" value="Oxo-4-hydroxy-4-carboxy-5-ureidoimidazoline decarboxylase"/>
    <property type="match status" value="1"/>
</dbReference>
<feature type="signal peptide" evidence="2">
    <location>
        <begin position="1"/>
        <end position="20"/>
    </location>
</feature>
<organism evidence="4 5">
    <name type="scientific">Umbelopsis ramanniana AG</name>
    <dbReference type="NCBI Taxonomy" id="1314678"/>
    <lineage>
        <taxon>Eukaryota</taxon>
        <taxon>Fungi</taxon>
        <taxon>Fungi incertae sedis</taxon>
        <taxon>Mucoromycota</taxon>
        <taxon>Mucoromycotina</taxon>
        <taxon>Umbelopsidomycetes</taxon>
        <taxon>Umbelopsidales</taxon>
        <taxon>Umbelopsidaceae</taxon>
        <taxon>Umbelopsis</taxon>
    </lineage>
</organism>
<keyword evidence="5" id="KW-1185">Reference proteome</keyword>
<reference evidence="4" key="1">
    <citation type="submission" date="2021-06" db="EMBL/GenBank/DDBJ databases">
        <authorList>
            <consortium name="DOE Joint Genome Institute"/>
            <person name="Mondo S.J."/>
            <person name="Amses K.R."/>
            <person name="Simmons D.R."/>
            <person name="Longcore J.E."/>
            <person name="Seto K."/>
            <person name="Alves G.H."/>
            <person name="Bonds A.E."/>
            <person name="Quandt C.A."/>
            <person name="Davis W.J."/>
            <person name="Chang Y."/>
            <person name="Letcher P.M."/>
            <person name="Powell M.J."/>
            <person name="Kuo A."/>
            <person name="Labutti K."/>
            <person name="Pangilinan J."/>
            <person name="Andreopoulos W."/>
            <person name="Tritt A."/>
            <person name="Riley R."/>
            <person name="Hundley H."/>
            <person name="Johnson J."/>
            <person name="Lipzen A."/>
            <person name="Barry K."/>
            <person name="Berbee M.L."/>
            <person name="Buchler N.E."/>
            <person name="Grigoriev I.V."/>
            <person name="Spatafora J.W."/>
            <person name="Stajich J.E."/>
            <person name="James T.Y."/>
        </authorList>
    </citation>
    <scope>NUCLEOTIDE SEQUENCE</scope>
    <source>
        <strain evidence="4">AG</strain>
    </source>
</reference>
<proteinExistence type="predicted"/>
<dbReference type="InterPro" id="IPR018020">
    <property type="entry name" value="OHCU_decarboxylase"/>
</dbReference>
<accession>A0AAD5EE85</accession>
<dbReference type="RefSeq" id="XP_051446424.1">
    <property type="nucleotide sequence ID" value="XM_051587682.1"/>
</dbReference>
<gene>
    <name evidence="4" type="ORF">K450DRAFT_232973</name>
</gene>
<dbReference type="Pfam" id="PF09349">
    <property type="entry name" value="OHCU_decarbox"/>
    <property type="match status" value="1"/>
</dbReference>
<evidence type="ECO:0000259" key="3">
    <source>
        <dbReference type="Pfam" id="PF09349"/>
    </source>
</evidence>
<dbReference type="AlphaFoldDB" id="A0AAD5EE85"/>
<evidence type="ECO:0000313" key="5">
    <source>
        <dbReference type="Proteomes" id="UP001206595"/>
    </source>
</evidence>
<dbReference type="EMBL" id="MU620906">
    <property type="protein sequence ID" value="KAI8581420.1"/>
    <property type="molecule type" value="Genomic_DNA"/>
</dbReference>
<evidence type="ECO:0000256" key="2">
    <source>
        <dbReference type="SAM" id="SignalP"/>
    </source>
</evidence>
<dbReference type="PANTHER" id="PTHR37987">
    <property type="entry name" value="CHROMOSOME 9, WHOLE GENOME SHOTGUN SEQUENCE"/>
    <property type="match status" value="1"/>
</dbReference>
<evidence type="ECO:0000313" key="4">
    <source>
        <dbReference type="EMBL" id="KAI8581420.1"/>
    </source>
</evidence>